<sequence>MKFKQLLTTLIPFCLFGVSVSLVSPTNAQIGSHTSTYSPKRFDFALIGDIPYDERQEVEYEKLITDINKSRVHFVIHDGDFKSGSSLCSDELFADRLESFQEFRYPLIYIFGDNEWTDCHRTAAGGYDPIERLEKLRSMFTPGNVSFGRRKITLNRQSNNPVYSKFRENLHWTHGDVFFTGIHVVGSNNNLGRNAENDVEYAERNDANLAWLRESFVIAKNNDNLGMVIVIHANPDDFRVAANAENNGFKDFIDALKVELEDYNKPVMLVHGDSHYFRIDKPLNNSLGRIIPNFTRVETFGSPNVHWLRVTVDPRNPNLFEVNQEILE</sequence>
<dbReference type="GO" id="GO:0016787">
    <property type="term" value="F:hydrolase activity"/>
    <property type="evidence" value="ECO:0007669"/>
    <property type="project" value="InterPro"/>
</dbReference>
<dbReference type="SUPFAM" id="SSF56300">
    <property type="entry name" value="Metallo-dependent phosphatases"/>
    <property type="match status" value="1"/>
</dbReference>
<evidence type="ECO:0000313" key="4">
    <source>
        <dbReference type="Proteomes" id="UP001159370"/>
    </source>
</evidence>
<accession>A0AA43GXY4</accession>
<protein>
    <submittedName>
        <fullName evidence="3">Metallophosphoesterase</fullName>
    </submittedName>
</protein>
<feature type="signal peptide" evidence="1">
    <location>
        <begin position="1"/>
        <end position="28"/>
    </location>
</feature>
<dbReference type="EMBL" id="JANQDL010000049">
    <property type="protein sequence ID" value="MDH6063518.1"/>
    <property type="molecule type" value="Genomic_DNA"/>
</dbReference>
<dbReference type="Gene3D" id="3.60.21.10">
    <property type="match status" value="1"/>
</dbReference>
<dbReference type="AlphaFoldDB" id="A0AA43GXY4"/>
<dbReference type="RefSeq" id="WP_280652357.1">
    <property type="nucleotide sequence ID" value="NZ_JANQDL010000049.1"/>
</dbReference>
<keyword evidence="1" id="KW-0732">Signal</keyword>
<reference evidence="3 4" key="1">
    <citation type="journal article" date="2023" name="J. Phycol.">
        <title>Chrysosporum ovalisporum is synonymous with the true-branching cyanobacterium Umezakia natans (Nostocales/Aphanizomenonaceae).</title>
        <authorList>
            <person name="McGregor G.B."/>
            <person name="Sendall B.C."/>
            <person name="Niiyama Y."/>
            <person name="Tuji A."/>
            <person name="Willis A."/>
        </authorList>
    </citation>
    <scope>NUCLEOTIDE SEQUENCE [LARGE SCALE GENOMIC DNA]</scope>
    <source>
        <strain evidence="3 4">FSS-62</strain>
    </source>
</reference>
<dbReference type="GeneID" id="83686022"/>
<comment type="caution">
    <text evidence="3">The sequence shown here is derived from an EMBL/GenBank/DDBJ whole genome shotgun (WGS) entry which is preliminary data.</text>
</comment>
<gene>
    <name evidence="3" type="ORF">NWP23_06995</name>
</gene>
<dbReference type="InterPro" id="IPR029052">
    <property type="entry name" value="Metallo-depent_PP-like"/>
</dbReference>
<evidence type="ECO:0000313" key="3">
    <source>
        <dbReference type="EMBL" id="MDH6063518.1"/>
    </source>
</evidence>
<evidence type="ECO:0000259" key="2">
    <source>
        <dbReference type="Pfam" id="PF00149"/>
    </source>
</evidence>
<dbReference type="Proteomes" id="UP001159370">
    <property type="component" value="Unassembled WGS sequence"/>
</dbReference>
<feature type="chain" id="PRO_5041387067" evidence="1">
    <location>
        <begin position="29"/>
        <end position="328"/>
    </location>
</feature>
<evidence type="ECO:0000256" key="1">
    <source>
        <dbReference type="SAM" id="SignalP"/>
    </source>
</evidence>
<feature type="domain" description="Calcineurin-like phosphoesterase" evidence="2">
    <location>
        <begin position="44"/>
        <end position="276"/>
    </location>
</feature>
<dbReference type="Pfam" id="PF00149">
    <property type="entry name" value="Metallophos"/>
    <property type="match status" value="1"/>
</dbReference>
<proteinExistence type="predicted"/>
<name>A0AA43GXY4_9CYAN</name>
<dbReference type="InterPro" id="IPR004843">
    <property type="entry name" value="Calcineurin-like_PHP"/>
</dbReference>
<organism evidence="3 4">
    <name type="scientific">Umezakia ovalisporum FSS-62</name>
    <dbReference type="NCBI Taxonomy" id="2971776"/>
    <lineage>
        <taxon>Bacteria</taxon>
        <taxon>Bacillati</taxon>
        <taxon>Cyanobacteriota</taxon>
        <taxon>Cyanophyceae</taxon>
        <taxon>Nostocales</taxon>
        <taxon>Nodulariaceae</taxon>
        <taxon>Umezakia</taxon>
    </lineage>
</organism>